<dbReference type="AntiFam" id="ANF00118">
    <property type="entry name" value="Shadow ORF (opposite ucp12)"/>
</dbReference>
<evidence type="ECO:0000313" key="2">
    <source>
        <dbReference type="EMBL" id="CCF21609.1"/>
    </source>
</evidence>
<organism evidence="2 3">
    <name type="scientific">Pseudorhizobium banfieldiae</name>
    <dbReference type="NCBI Taxonomy" id="1125847"/>
    <lineage>
        <taxon>Bacteria</taxon>
        <taxon>Pseudomonadati</taxon>
        <taxon>Pseudomonadota</taxon>
        <taxon>Alphaproteobacteria</taxon>
        <taxon>Hyphomicrobiales</taxon>
        <taxon>Rhizobiaceae</taxon>
        <taxon>Rhizobium/Agrobacterium group</taxon>
        <taxon>Pseudorhizobium</taxon>
    </lineage>
</organism>
<accession>L0NL31</accession>
<feature type="region of interest" description="Disordered" evidence="1">
    <location>
        <begin position="225"/>
        <end position="248"/>
    </location>
</feature>
<sequence length="330" mass="36736">MTCNTWTDGEILLLLGEVAIERDDHRLRTEASFQPLGRPLDLCLARQEGEDRSCIAPMGLDNRPRDTVLDAFARRTVAVADVDRKAAPLADDHRRMVQEIRHPLDVERCRHHHDPQVVAQSGLHVECERQAEIRIQRPLMEFVEQDGGDTFQLGIIEHHSRKDALRHHLDPGAGRDPRVQPHPVADAVTDRIAAQFRHPPRRRPCGKPPGLDKDDPAAHPVLIEEAQGNNCRLAGSRGRREDRPRSVGEGCQELGNCLMDREGRHAVDGLIAPAMRWHQAGNLPVAGNGYIVFTLGIRAGRFRIKASVASGCGDRKGLPHVISRSSPQKK</sequence>
<dbReference type="KEGG" id="rht:NT26_3887"/>
<protein>
    <submittedName>
        <fullName evidence="2">Uncharacterized protein</fullName>
    </submittedName>
</protein>
<evidence type="ECO:0000313" key="3">
    <source>
        <dbReference type="Proteomes" id="UP000010792"/>
    </source>
</evidence>
<proteinExistence type="predicted"/>
<dbReference type="EMBL" id="FO082820">
    <property type="protein sequence ID" value="CCF21609.1"/>
    <property type="molecule type" value="Genomic_DNA"/>
</dbReference>
<keyword evidence="3" id="KW-1185">Reference proteome</keyword>
<feature type="region of interest" description="Disordered" evidence="1">
    <location>
        <begin position="198"/>
        <end position="217"/>
    </location>
</feature>
<name>L0NL31_9HYPH</name>
<evidence type="ECO:0000256" key="1">
    <source>
        <dbReference type="SAM" id="MobiDB-lite"/>
    </source>
</evidence>
<reference evidence="2 3" key="1">
    <citation type="journal article" date="2013" name="Genome Biol. Evol.">
        <title>Life in an arsenic-containing gold mine: genome and physiology of the autotrophic arsenite-oxidizing bacterium rhizobium sp. NT-26.</title>
        <authorList>
            <person name="Andres J."/>
            <person name="Arsene-Ploetze F."/>
            <person name="Barbe V."/>
            <person name="Brochier-Armanet C."/>
            <person name="Cleiss-Arnold J."/>
            <person name="Coppee J.Y."/>
            <person name="Dillies M.A."/>
            <person name="Geist"/>
            <person name="L"/>
            <person name="Joublin A."/>
            <person name="Koechler S."/>
            <person name="Lassalle F."/>
            <person name="Marchal M."/>
            <person name="Medigue C."/>
            <person name="Muller D."/>
            <person name="Nesme X."/>
            <person name="Plewniak F."/>
            <person name="Proux C."/>
            <person name="Ramirez-Bahena M.H."/>
            <person name="Schenowitz C."/>
            <person name="Sismeiro O."/>
            <person name="Vallenet D."/>
            <person name="Santini J.M."/>
            <person name="Bertin P.N."/>
        </authorList>
    </citation>
    <scope>NUCLEOTIDE SEQUENCE [LARGE SCALE GENOMIC DNA]</scope>
    <source>
        <strain evidence="2 3">NT-26</strain>
    </source>
</reference>
<dbReference type="AlphaFoldDB" id="L0NL31"/>
<dbReference type="Proteomes" id="UP000010792">
    <property type="component" value="Chromosome"/>
</dbReference>
<gene>
    <name evidence="2" type="ORF">NT26_3887</name>
</gene>